<dbReference type="CDD" id="cd07389">
    <property type="entry name" value="MPP_PhoD"/>
    <property type="match status" value="1"/>
</dbReference>
<dbReference type="Pfam" id="PF25077">
    <property type="entry name" value="DUF7800"/>
    <property type="match status" value="1"/>
</dbReference>
<evidence type="ECO:0000259" key="2">
    <source>
        <dbReference type="Pfam" id="PF09423"/>
    </source>
</evidence>
<dbReference type="RefSeq" id="WP_184303849.1">
    <property type="nucleotide sequence ID" value="NZ_JACHXU010000004.1"/>
</dbReference>
<dbReference type="Gene3D" id="3.60.21.70">
    <property type="entry name" value="PhoD-like phosphatase"/>
    <property type="match status" value="1"/>
</dbReference>
<dbReference type="AlphaFoldDB" id="A0A7W5DXJ3"/>
<evidence type="ECO:0000313" key="5">
    <source>
        <dbReference type="Proteomes" id="UP000536179"/>
    </source>
</evidence>
<dbReference type="GO" id="GO:0004035">
    <property type="term" value="F:alkaline phosphatase activity"/>
    <property type="evidence" value="ECO:0007669"/>
    <property type="project" value="UniProtKB-EC"/>
</dbReference>
<accession>A0A7W5DXJ3</accession>
<organism evidence="4 5">
    <name type="scientific">Aporhodopirellula rubra</name>
    <dbReference type="NCBI Taxonomy" id="980271"/>
    <lineage>
        <taxon>Bacteria</taxon>
        <taxon>Pseudomonadati</taxon>
        <taxon>Planctomycetota</taxon>
        <taxon>Planctomycetia</taxon>
        <taxon>Pirellulales</taxon>
        <taxon>Pirellulaceae</taxon>
        <taxon>Aporhodopirellula</taxon>
    </lineage>
</organism>
<dbReference type="SUPFAM" id="SSF56300">
    <property type="entry name" value="Metallo-dependent phosphatases"/>
    <property type="match status" value="1"/>
</dbReference>
<dbReference type="Proteomes" id="UP000536179">
    <property type="component" value="Unassembled WGS sequence"/>
</dbReference>
<keyword evidence="4" id="KW-0378">Hydrolase</keyword>
<feature type="signal peptide" evidence="1">
    <location>
        <begin position="1"/>
        <end position="31"/>
    </location>
</feature>
<sequence>MKSVRSCLPTTLLKTTAIIAVSLMPSTNTIAKPPITDGEQSVVMKDLDPYLIDALYGDDAAGQTGRHGAEGGLAELMAEPAFVELVEEHDLKLFNGPMLGDLKPTSAKFWVRTAGPAEVQIQIGDLKSNSVKTSSADDFTAVMTVEGLEPFTEYTYAVKLNGKEIEKDAFRFRTAPTRNQNVQFDVTFGSGARYVPKNEYAWSNMAKSRPLAYLGLGDNVYIDVVNRRGAQRMFYYRRCLSPAFSELTSSTGIYAVWDDHDMAMNDSSGGAGMKAPWKMPNWTVFKQNWNNPHYGGGEAMPGTWHSFSLGDVDFFMTDGRFYRDKKQKTMLGPDQKKWLLKGLAAAKGKFKVIASGTMWSDGADKDGKDSWAGNWSRAERDEIFDLINDKKIDGVILISGDRHRSDIWKTDRPRGYPLYEFVSAKVTNEHTHNTFPNAVWSYNEGNFWGQLSFDLRPEDPVMTFKCVDISGKVVKEFPLKLSTLSHEQ</sequence>
<feature type="domain" description="DUF7800" evidence="3">
    <location>
        <begin position="92"/>
        <end position="165"/>
    </location>
</feature>
<gene>
    <name evidence="4" type="ORF">FHS27_001692</name>
</gene>
<reference evidence="4 5" key="1">
    <citation type="submission" date="2020-08" db="EMBL/GenBank/DDBJ databases">
        <title>Genomic Encyclopedia of Type Strains, Phase III (KMG-III): the genomes of soil and plant-associated and newly described type strains.</title>
        <authorList>
            <person name="Whitman W."/>
        </authorList>
    </citation>
    <scope>NUCLEOTIDE SEQUENCE [LARGE SCALE GENOMIC DNA]</scope>
    <source>
        <strain evidence="4 5">CECT 8075</strain>
    </source>
</reference>
<evidence type="ECO:0000256" key="1">
    <source>
        <dbReference type="SAM" id="SignalP"/>
    </source>
</evidence>
<name>A0A7W5DXJ3_9BACT</name>
<feature type="chain" id="PRO_5031205296" evidence="1">
    <location>
        <begin position="32"/>
        <end position="488"/>
    </location>
</feature>
<protein>
    <submittedName>
        <fullName evidence="4">Alkaline phosphatase D</fullName>
        <ecNumber evidence="4">3.1.3.1</ecNumber>
    </submittedName>
</protein>
<evidence type="ECO:0000259" key="3">
    <source>
        <dbReference type="Pfam" id="PF25077"/>
    </source>
</evidence>
<dbReference type="InterPro" id="IPR038607">
    <property type="entry name" value="PhoD-like_sf"/>
</dbReference>
<dbReference type="Pfam" id="PF09423">
    <property type="entry name" value="PhoD"/>
    <property type="match status" value="1"/>
</dbReference>
<dbReference type="InterPro" id="IPR018946">
    <property type="entry name" value="PhoD-like_MPP"/>
</dbReference>
<dbReference type="EMBL" id="JACHXU010000004">
    <property type="protein sequence ID" value="MBB3205888.1"/>
    <property type="molecule type" value="Genomic_DNA"/>
</dbReference>
<keyword evidence="5" id="KW-1185">Reference proteome</keyword>
<keyword evidence="1" id="KW-0732">Signal</keyword>
<dbReference type="InterPro" id="IPR056702">
    <property type="entry name" value="DUF7800"/>
</dbReference>
<dbReference type="EC" id="3.1.3.1" evidence="4"/>
<proteinExistence type="predicted"/>
<dbReference type="PANTHER" id="PTHR33987">
    <property type="entry name" value="CALCINEURIN-LIKE METALLO-PHOSPHOESTERASE SUPERFAMILY PROTEIN"/>
    <property type="match status" value="1"/>
</dbReference>
<dbReference type="PANTHER" id="PTHR33987:SF1">
    <property type="entry name" value="CALCINEURIN-LIKE METALLO-PHOSPHOESTERASE SUPERFAMILY PROTEIN"/>
    <property type="match status" value="1"/>
</dbReference>
<feature type="domain" description="PhoD-like phosphatase metallophosphatase" evidence="2">
    <location>
        <begin position="201"/>
        <end position="433"/>
    </location>
</feature>
<evidence type="ECO:0000313" key="4">
    <source>
        <dbReference type="EMBL" id="MBB3205888.1"/>
    </source>
</evidence>
<comment type="caution">
    <text evidence="4">The sequence shown here is derived from an EMBL/GenBank/DDBJ whole genome shotgun (WGS) entry which is preliminary data.</text>
</comment>
<dbReference type="InterPro" id="IPR029052">
    <property type="entry name" value="Metallo-depent_PP-like"/>
</dbReference>